<keyword evidence="1" id="KW-0812">Transmembrane</keyword>
<feature type="transmembrane region" description="Helical" evidence="1">
    <location>
        <begin position="53"/>
        <end position="75"/>
    </location>
</feature>
<feature type="transmembrane region" description="Helical" evidence="1">
    <location>
        <begin position="20"/>
        <end position="41"/>
    </location>
</feature>
<proteinExistence type="predicted"/>
<evidence type="ECO:0000313" key="2">
    <source>
        <dbReference type="EMBL" id="GAA4071452.1"/>
    </source>
</evidence>
<keyword evidence="1" id="KW-0472">Membrane</keyword>
<feature type="transmembrane region" description="Helical" evidence="1">
    <location>
        <begin position="90"/>
        <end position="112"/>
    </location>
</feature>
<name>A0ABP7VP06_9BACI</name>
<protein>
    <submittedName>
        <fullName evidence="2">Uncharacterized protein</fullName>
    </submittedName>
</protein>
<dbReference type="RefSeq" id="WP_344912074.1">
    <property type="nucleotide sequence ID" value="NZ_BAABDL010000085.1"/>
</dbReference>
<organism evidence="2 3">
    <name type="scientific">Amphibacillus indicireducens</name>
    <dbReference type="NCBI Taxonomy" id="1076330"/>
    <lineage>
        <taxon>Bacteria</taxon>
        <taxon>Bacillati</taxon>
        <taxon>Bacillota</taxon>
        <taxon>Bacilli</taxon>
        <taxon>Bacillales</taxon>
        <taxon>Bacillaceae</taxon>
        <taxon>Amphibacillus</taxon>
    </lineage>
</organism>
<accession>A0ABP7VP06</accession>
<keyword evidence="1" id="KW-1133">Transmembrane helix</keyword>
<keyword evidence="3" id="KW-1185">Reference proteome</keyword>
<reference evidence="3" key="1">
    <citation type="journal article" date="2019" name="Int. J. Syst. Evol. Microbiol.">
        <title>The Global Catalogue of Microorganisms (GCM) 10K type strain sequencing project: providing services to taxonomists for standard genome sequencing and annotation.</title>
        <authorList>
            <consortium name="The Broad Institute Genomics Platform"/>
            <consortium name="The Broad Institute Genome Sequencing Center for Infectious Disease"/>
            <person name="Wu L."/>
            <person name="Ma J."/>
        </authorList>
    </citation>
    <scope>NUCLEOTIDE SEQUENCE [LARGE SCALE GENOMIC DNA]</scope>
    <source>
        <strain evidence="3">JCM 17250</strain>
    </source>
</reference>
<sequence>MYLLDFFSTIFSDLIEEPVLIIGLIAILLLFFVLPLSKLLLSYQETLSRSNLLIGISVCLVVILVISAVMIRIIYYPQGQYYNHGGPKGMVYLIVTTIVSLVAGLSAMSLYLKSSIRQKTVTQ</sequence>
<evidence type="ECO:0000313" key="3">
    <source>
        <dbReference type="Proteomes" id="UP001501734"/>
    </source>
</evidence>
<comment type="caution">
    <text evidence="2">The sequence shown here is derived from an EMBL/GenBank/DDBJ whole genome shotgun (WGS) entry which is preliminary data.</text>
</comment>
<dbReference type="Proteomes" id="UP001501734">
    <property type="component" value="Unassembled WGS sequence"/>
</dbReference>
<dbReference type="EMBL" id="BAABDL010000085">
    <property type="protein sequence ID" value="GAA4071452.1"/>
    <property type="molecule type" value="Genomic_DNA"/>
</dbReference>
<evidence type="ECO:0000256" key="1">
    <source>
        <dbReference type="SAM" id="Phobius"/>
    </source>
</evidence>
<gene>
    <name evidence="2" type="ORF">GCM10022410_16370</name>
</gene>